<dbReference type="AlphaFoldDB" id="E6K0B2"/>
<reference evidence="2 3" key="1">
    <citation type="submission" date="2010-12" db="EMBL/GenBank/DDBJ databases">
        <authorList>
            <person name="Muzny D."/>
            <person name="Qin X."/>
            <person name="Buhay C."/>
            <person name="Dugan-Rocha S."/>
            <person name="Ding Y."/>
            <person name="Chen G."/>
            <person name="Hawes A."/>
            <person name="Holder M."/>
            <person name="Jhangiani S."/>
            <person name="Johnson A."/>
            <person name="Khan Z."/>
            <person name="Li Z."/>
            <person name="Liu W."/>
            <person name="Liu X."/>
            <person name="Perez L."/>
            <person name="Shen H."/>
            <person name="Wang Q."/>
            <person name="Watt J."/>
            <person name="Xi L."/>
            <person name="Xin Y."/>
            <person name="Zhou J."/>
            <person name="Deng J."/>
            <person name="Jiang H."/>
            <person name="Liu Y."/>
            <person name="Qu J."/>
            <person name="Song X.-Z."/>
            <person name="Zhang L."/>
            <person name="Villasana D."/>
            <person name="Johnson A."/>
            <person name="Liu J."/>
            <person name="Liyanage D."/>
            <person name="Lorensuhewa L."/>
            <person name="Robinson T."/>
            <person name="Song A."/>
            <person name="Song B.-B."/>
            <person name="Dinh H."/>
            <person name="Thornton R."/>
            <person name="Coyle M."/>
            <person name="Francisco L."/>
            <person name="Jackson L."/>
            <person name="Javaid M."/>
            <person name="Korchina V."/>
            <person name="Kovar C."/>
            <person name="Mata R."/>
            <person name="Mathew T."/>
            <person name="Ngo R."/>
            <person name="Nguyen L."/>
            <person name="Nguyen N."/>
            <person name="Okwuonu G."/>
            <person name="Ongeri F."/>
            <person name="Pham C."/>
            <person name="Simmons D."/>
            <person name="Wilczek-Boney K."/>
            <person name="Hale W."/>
            <person name="Jakkamsetti A."/>
            <person name="Pham P."/>
            <person name="Ruth R."/>
            <person name="San Lucas F."/>
            <person name="Warren J."/>
            <person name="Zhang J."/>
            <person name="Zhao Z."/>
            <person name="Zhou C."/>
            <person name="Zhu D."/>
            <person name="Lee S."/>
            <person name="Bess C."/>
            <person name="Blankenburg K."/>
            <person name="Forbes L."/>
            <person name="Fu Q."/>
            <person name="Gubbala S."/>
            <person name="Hirani K."/>
            <person name="Jayaseelan J.C."/>
            <person name="Lara F."/>
            <person name="Munidasa M."/>
            <person name="Palculict T."/>
            <person name="Patil S."/>
            <person name="Pu L.-L."/>
            <person name="Saada N."/>
            <person name="Tang L."/>
            <person name="Weissenberger G."/>
            <person name="Zhu Y."/>
            <person name="Hemphill L."/>
            <person name="Shang Y."/>
            <person name="Youmans B."/>
            <person name="Ayvaz T."/>
            <person name="Ross M."/>
            <person name="Santibanez J."/>
            <person name="Aqrawi P."/>
            <person name="Gross S."/>
            <person name="Joshi V."/>
            <person name="Fowler G."/>
            <person name="Nazareth L."/>
            <person name="Reid J."/>
            <person name="Worley K."/>
            <person name="Petrosino J."/>
            <person name="Highlander S."/>
            <person name="Gibbs R."/>
        </authorList>
    </citation>
    <scope>NUCLEOTIDE SEQUENCE [LARGE SCALE GENOMIC DNA]</scope>
    <source>
        <strain evidence="2 3">DSM 10105</strain>
    </source>
</reference>
<organism evidence="2 3">
    <name type="scientific">Parascardovia denticolens DSM 10105 = JCM 12538</name>
    <dbReference type="NCBI Taxonomy" id="864564"/>
    <lineage>
        <taxon>Bacteria</taxon>
        <taxon>Bacillati</taxon>
        <taxon>Actinomycetota</taxon>
        <taxon>Actinomycetes</taxon>
        <taxon>Bifidobacteriales</taxon>
        <taxon>Bifidobacteriaceae</taxon>
        <taxon>Parascardovia</taxon>
    </lineage>
</organism>
<sequence>MSSRAGERFAARPESKRTARPGSGDFTPESGQTVLLPDAEQKAKAIRLLCPIYLSNAT</sequence>
<gene>
    <name evidence="2" type="ORF">HMPREF0620_1190</name>
</gene>
<protein>
    <submittedName>
        <fullName evidence="2">Uncharacterized protein</fullName>
    </submittedName>
</protein>
<proteinExistence type="predicted"/>
<name>E6K0B2_PARDN</name>
<evidence type="ECO:0000313" key="2">
    <source>
        <dbReference type="EMBL" id="EFT84185.1"/>
    </source>
</evidence>
<keyword evidence="3" id="KW-1185">Reference proteome</keyword>
<comment type="caution">
    <text evidence="2">The sequence shown here is derived from an EMBL/GenBank/DDBJ whole genome shotgun (WGS) entry which is preliminary data.</text>
</comment>
<dbReference type="Proteomes" id="UP000004946">
    <property type="component" value="Chromosome"/>
</dbReference>
<feature type="compositionally biased region" description="Basic and acidic residues" evidence="1">
    <location>
        <begin position="1"/>
        <end position="17"/>
    </location>
</feature>
<dbReference type="HOGENOM" id="CLU_2975184_0_0_11"/>
<dbReference type="EMBL" id="AEON01000001">
    <property type="protein sequence ID" value="EFT84185.1"/>
    <property type="molecule type" value="Genomic_DNA"/>
</dbReference>
<accession>E6K0B2</accession>
<evidence type="ECO:0000256" key="1">
    <source>
        <dbReference type="SAM" id="MobiDB-lite"/>
    </source>
</evidence>
<feature type="region of interest" description="Disordered" evidence="1">
    <location>
        <begin position="1"/>
        <end position="34"/>
    </location>
</feature>
<evidence type="ECO:0000313" key="3">
    <source>
        <dbReference type="Proteomes" id="UP000004946"/>
    </source>
</evidence>